<evidence type="ECO:0000313" key="7">
    <source>
        <dbReference type="EMBL" id="GAB0058027.1"/>
    </source>
</evidence>
<dbReference type="InterPro" id="IPR043141">
    <property type="entry name" value="Ribosomal_uL10-like_sf"/>
</dbReference>
<dbReference type="HAMAP" id="MF_00362">
    <property type="entry name" value="Ribosomal_uL10"/>
    <property type="match status" value="1"/>
</dbReference>
<sequence length="174" mass="19093">MNQTEKSVIIQEVQESMARSQVAIASHYRGMTVAQMTRLRREIRAAGAELRVVKNTLTRRAIQGSQFEPLGKVLTGPTILAFSKDPVAPAKVLTEFAKKHPLLIVQGGVLNGVFMNPAEIVELSKLPSREVLLARLLGTMMNPVQNIVGVLAAVPASFVRVLDRIREEKEKQAA</sequence>
<dbReference type="InterPro" id="IPR022973">
    <property type="entry name" value="Ribosomal_uL10_bac"/>
</dbReference>
<accession>A0ABQ0CAW9</accession>
<organism evidence="7 8">
    <name type="scientific">Candidatus Magnetaquiglobus chichijimensis</name>
    <dbReference type="NCBI Taxonomy" id="3141448"/>
    <lineage>
        <taxon>Bacteria</taxon>
        <taxon>Pseudomonadati</taxon>
        <taxon>Pseudomonadota</taxon>
        <taxon>Magnetococcia</taxon>
        <taxon>Magnetococcales</taxon>
        <taxon>Candidatus Magnetaquicoccaceae</taxon>
        <taxon>Candidatus Magnetaquiglobus</taxon>
    </lineage>
</organism>
<keyword evidence="6" id="KW-0694">RNA-binding</keyword>
<evidence type="ECO:0000256" key="6">
    <source>
        <dbReference type="HAMAP-Rule" id="MF_00362"/>
    </source>
</evidence>
<comment type="subunit">
    <text evidence="6">Part of the ribosomal stalk of the 50S ribosomal subunit. The N-terminus interacts with L11 and the large rRNA to form the base of the stalk. The C-terminus forms an elongated spine to which L12 dimers bind in a sequential fashion forming a multimeric L10(L12)X complex.</text>
</comment>
<keyword evidence="6" id="KW-0699">rRNA-binding</keyword>
<dbReference type="PROSITE" id="PS01109">
    <property type="entry name" value="RIBOSOMAL_L10"/>
    <property type="match status" value="1"/>
</dbReference>
<proteinExistence type="inferred from homology"/>
<evidence type="ECO:0000256" key="3">
    <source>
        <dbReference type="ARBA" id="ARBA00022980"/>
    </source>
</evidence>
<evidence type="ECO:0000256" key="5">
    <source>
        <dbReference type="ARBA" id="ARBA00035202"/>
    </source>
</evidence>
<keyword evidence="3 6" id="KW-0689">Ribosomal protein</keyword>
<evidence type="ECO:0000256" key="1">
    <source>
        <dbReference type="ARBA" id="ARBA00002633"/>
    </source>
</evidence>
<keyword evidence="8" id="KW-1185">Reference proteome</keyword>
<dbReference type="Gene3D" id="3.30.70.1730">
    <property type="match status" value="1"/>
</dbReference>
<dbReference type="Pfam" id="PF00466">
    <property type="entry name" value="Ribosomal_L10"/>
    <property type="match status" value="1"/>
</dbReference>
<dbReference type="EMBL" id="BAAFGK010000004">
    <property type="protein sequence ID" value="GAB0058027.1"/>
    <property type="molecule type" value="Genomic_DNA"/>
</dbReference>
<protein>
    <recommendedName>
        <fullName evidence="5 6">Large ribosomal subunit protein uL10</fullName>
    </recommendedName>
</protein>
<dbReference type="Proteomes" id="UP001628193">
    <property type="component" value="Unassembled WGS sequence"/>
</dbReference>
<gene>
    <name evidence="6 7" type="primary">rplJ</name>
    <name evidence="7" type="ORF">SIID45300_02362</name>
</gene>
<dbReference type="InterPro" id="IPR047865">
    <property type="entry name" value="Ribosomal_uL10_bac_type"/>
</dbReference>
<evidence type="ECO:0000256" key="4">
    <source>
        <dbReference type="ARBA" id="ARBA00023274"/>
    </source>
</evidence>
<dbReference type="Gene3D" id="6.10.250.290">
    <property type="match status" value="1"/>
</dbReference>
<comment type="caution">
    <text evidence="7">The sequence shown here is derived from an EMBL/GenBank/DDBJ whole genome shotgun (WGS) entry which is preliminary data.</text>
</comment>
<keyword evidence="4 6" id="KW-0687">Ribonucleoprotein</keyword>
<dbReference type="SUPFAM" id="SSF160369">
    <property type="entry name" value="Ribosomal protein L10-like"/>
    <property type="match status" value="1"/>
</dbReference>
<reference evidence="7 8" key="2">
    <citation type="submission" date="2024-09" db="EMBL/GenBank/DDBJ databases">
        <title>Draft genome sequence of Candidatus Magnetaquicoccaceae bacterium FCR-1.</title>
        <authorList>
            <person name="Shimoshige H."/>
            <person name="Shimamura S."/>
            <person name="Taoka A."/>
            <person name="Kobayashi H."/>
            <person name="Maekawa T."/>
        </authorList>
    </citation>
    <scope>NUCLEOTIDE SEQUENCE [LARGE SCALE GENOMIC DNA]</scope>
    <source>
        <strain evidence="7 8">FCR-1</strain>
    </source>
</reference>
<evidence type="ECO:0000313" key="8">
    <source>
        <dbReference type="Proteomes" id="UP001628193"/>
    </source>
</evidence>
<dbReference type="NCBIfam" id="NF000955">
    <property type="entry name" value="PRK00099.1-1"/>
    <property type="match status" value="1"/>
</dbReference>
<dbReference type="RefSeq" id="WP_420905708.1">
    <property type="nucleotide sequence ID" value="NZ_BAAFGK010000004.1"/>
</dbReference>
<evidence type="ECO:0000256" key="2">
    <source>
        <dbReference type="ARBA" id="ARBA00008889"/>
    </source>
</evidence>
<comment type="function">
    <text evidence="1 6">Forms part of the ribosomal stalk, playing a central role in the interaction of the ribosome with GTP-bound translation factors.</text>
</comment>
<dbReference type="GO" id="GO:0005840">
    <property type="term" value="C:ribosome"/>
    <property type="evidence" value="ECO:0007669"/>
    <property type="project" value="UniProtKB-KW"/>
</dbReference>
<reference evidence="7 8" key="1">
    <citation type="submission" date="2024-05" db="EMBL/GenBank/DDBJ databases">
        <authorList>
            <consortium name="Candidatus Magnetaquicoccaceae bacterium FCR-1 genome sequencing consortium"/>
            <person name="Shimoshige H."/>
            <person name="Shimamura S."/>
            <person name="Taoka A."/>
            <person name="Kobayashi H."/>
            <person name="Maekawa T."/>
        </authorList>
    </citation>
    <scope>NUCLEOTIDE SEQUENCE [LARGE SCALE GENOMIC DNA]</scope>
    <source>
        <strain evidence="7 8">FCR-1</strain>
    </source>
</reference>
<comment type="similarity">
    <text evidence="2 6">Belongs to the universal ribosomal protein uL10 family.</text>
</comment>
<dbReference type="InterPro" id="IPR001790">
    <property type="entry name" value="Ribosomal_uL10"/>
</dbReference>
<dbReference type="CDD" id="cd05797">
    <property type="entry name" value="Ribosomal_L10"/>
    <property type="match status" value="1"/>
</dbReference>
<dbReference type="PANTHER" id="PTHR11560">
    <property type="entry name" value="39S RIBOSOMAL PROTEIN L10, MITOCHONDRIAL"/>
    <property type="match status" value="1"/>
</dbReference>
<dbReference type="InterPro" id="IPR002363">
    <property type="entry name" value="Ribosomal_uL10_CS_bac"/>
</dbReference>
<name>A0ABQ0CAW9_9PROT</name>